<evidence type="ECO:0000313" key="18">
    <source>
        <dbReference type="Ensembl" id="ENSCHIP00010020769.1"/>
    </source>
</evidence>
<dbReference type="GO" id="GO:0000287">
    <property type="term" value="F:magnesium ion binding"/>
    <property type="evidence" value="ECO:0007669"/>
    <property type="project" value="UniProtKB-UniRule"/>
</dbReference>
<keyword evidence="9 15" id="KW-0479">Metal-binding</keyword>
<dbReference type="FunFam" id="3.40.970.10:FF:000001">
    <property type="entry name" value="Ribonuclease H1"/>
    <property type="match status" value="1"/>
</dbReference>
<dbReference type="GO" id="GO:0004523">
    <property type="term" value="F:RNA-DNA hybrid ribonuclease activity"/>
    <property type="evidence" value="ECO:0007669"/>
    <property type="project" value="UniProtKB-UniRule"/>
</dbReference>
<dbReference type="GO" id="GO:0043137">
    <property type="term" value="P:DNA replication, removal of RNA primer"/>
    <property type="evidence" value="ECO:0007669"/>
    <property type="project" value="TreeGrafter"/>
</dbReference>
<feature type="region of interest" description="Disordered" evidence="16">
    <location>
        <begin position="322"/>
        <end position="343"/>
    </location>
</feature>
<dbReference type="Gene3D" id="3.30.420.10">
    <property type="entry name" value="Ribonuclease H-like superfamily/Ribonuclease H"/>
    <property type="match status" value="1"/>
</dbReference>
<dbReference type="Ensembl" id="ENSCHIT00010029292.1">
    <property type="protein sequence ID" value="ENSCHIP00010020769.1"/>
    <property type="gene ID" value="ENSCHIG00010015348.1"/>
</dbReference>
<dbReference type="SUPFAM" id="SSF55658">
    <property type="entry name" value="L9 N-domain-like"/>
    <property type="match status" value="1"/>
</dbReference>
<evidence type="ECO:0000256" key="9">
    <source>
        <dbReference type="ARBA" id="ARBA00022723"/>
    </source>
</evidence>
<dbReference type="CDD" id="cd09280">
    <property type="entry name" value="RNase_HI_eukaryote_like"/>
    <property type="match status" value="1"/>
</dbReference>
<dbReference type="InterPro" id="IPR037056">
    <property type="entry name" value="RNase_H1_N_sf"/>
</dbReference>
<dbReference type="InterPro" id="IPR036397">
    <property type="entry name" value="RNaseH_sf"/>
</dbReference>
<dbReference type="AlphaFoldDB" id="A0A8C2PP13"/>
<feature type="compositionally biased region" description="Basic and acidic residues" evidence="16">
    <location>
        <begin position="82"/>
        <end position="93"/>
    </location>
</feature>
<evidence type="ECO:0000256" key="7">
    <source>
        <dbReference type="ARBA" id="ARBA00022490"/>
    </source>
</evidence>
<reference evidence="18" key="2">
    <citation type="submission" date="2025-08" db="UniProtKB">
        <authorList>
            <consortium name="Ensembl"/>
        </authorList>
    </citation>
    <scope>IDENTIFICATION</scope>
</reference>
<dbReference type="SUPFAM" id="SSF53098">
    <property type="entry name" value="Ribonuclease H-like"/>
    <property type="match status" value="1"/>
</dbReference>
<evidence type="ECO:0000256" key="14">
    <source>
        <dbReference type="ARBA" id="ARBA00068459"/>
    </source>
</evidence>
<dbReference type="Pfam" id="PF01693">
    <property type="entry name" value="Cauli_VI"/>
    <property type="match status" value="1"/>
</dbReference>
<dbReference type="InterPro" id="IPR050092">
    <property type="entry name" value="RNase_H"/>
</dbReference>
<dbReference type="PANTHER" id="PTHR10642:SF26">
    <property type="entry name" value="RIBONUCLEASE H1"/>
    <property type="match status" value="1"/>
</dbReference>
<dbReference type="Pfam" id="PF00075">
    <property type="entry name" value="RNase_H"/>
    <property type="match status" value="1"/>
</dbReference>
<dbReference type="GO" id="GO:0005739">
    <property type="term" value="C:mitochondrion"/>
    <property type="evidence" value="ECO:0007669"/>
    <property type="project" value="UniProtKB-ARBA"/>
</dbReference>
<evidence type="ECO:0000256" key="13">
    <source>
        <dbReference type="ARBA" id="ARBA00059147"/>
    </source>
</evidence>
<evidence type="ECO:0000259" key="17">
    <source>
        <dbReference type="PROSITE" id="PS50879"/>
    </source>
</evidence>
<evidence type="ECO:0000256" key="5">
    <source>
        <dbReference type="ARBA" id="ARBA00011245"/>
    </source>
</evidence>
<dbReference type="PIRSF" id="PIRSF036852">
    <property type="entry name" value="Ribonuclease_H1_euk"/>
    <property type="match status" value="1"/>
</dbReference>
<sequence length="343" mass="38035">MTRLLGVVHRVALATVGCSIPSCRSLAMFYAVRRGRKAGVFRTWDECRAQVDRFPAARFKKFATEEEAWAFVSRAASPSHSEGQKPKHIEEPQVKASKRLREPLDEGENAEVCAKHVRQSTEPPPPVSKDTFSYMVLVCGSNSALVERSKQDHSSLVAKGPRQKLGPRLSEDFPSGREVFITIKALFSWAASRGDSVVVYTDGCCSSNGRKRARAGIGVYWGPGHPLNVGIRLPGRQTNQRAEIHAACKAIEQAKAQDITKLVLYTDSMFTINGITSWVKGWKQNGWRTSTGKEVTNKEDFAELERLARGMDIQWMHVPGHSGFRGNEEADRLAREGAKQPAD</sequence>
<organism evidence="18">
    <name type="scientific">Capra hircus</name>
    <name type="common">Goat</name>
    <dbReference type="NCBI Taxonomy" id="9925"/>
    <lineage>
        <taxon>Eukaryota</taxon>
        <taxon>Metazoa</taxon>
        <taxon>Chordata</taxon>
        <taxon>Craniata</taxon>
        <taxon>Vertebrata</taxon>
        <taxon>Euteleostomi</taxon>
        <taxon>Mammalia</taxon>
        <taxon>Eutheria</taxon>
        <taxon>Laurasiatheria</taxon>
        <taxon>Artiodactyla</taxon>
        <taxon>Ruminantia</taxon>
        <taxon>Pecora</taxon>
        <taxon>Bovidae</taxon>
        <taxon>Caprinae</taxon>
        <taxon>Capra</taxon>
    </lineage>
</organism>
<comment type="cofactor">
    <cofactor evidence="2 15">
        <name>Mg(2+)</name>
        <dbReference type="ChEBI" id="CHEBI:18420"/>
    </cofactor>
</comment>
<keyword evidence="10 15" id="KW-0255">Endonuclease</keyword>
<reference evidence="18" key="1">
    <citation type="submission" date="2019-03" db="EMBL/GenBank/DDBJ databases">
        <title>Genome sequencing and reference-guided assembly of Black Bengal Goat (Capra hircus).</title>
        <authorList>
            <person name="Siddiki A.Z."/>
            <person name="Baten A."/>
            <person name="Billah M."/>
            <person name="Alam M.A.U."/>
            <person name="Shawrob K.S.M."/>
            <person name="Saha S."/>
            <person name="Chowdhury M."/>
            <person name="Rahman A.H."/>
            <person name="Stear M."/>
            <person name="Miah G."/>
            <person name="Das G.B."/>
            <person name="Hossain M.M."/>
            <person name="Kumkum M."/>
            <person name="Islam M.S."/>
            <person name="Mollah A.M."/>
            <person name="Ahsan A."/>
            <person name="Tusar F."/>
            <person name="Khan M.K.I."/>
        </authorList>
    </citation>
    <scope>NUCLEOTIDE SEQUENCE [LARGE SCALE GENOMIC DNA]</scope>
</reference>
<evidence type="ECO:0000256" key="10">
    <source>
        <dbReference type="ARBA" id="ARBA00022759"/>
    </source>
</evidence>
<evidence type="ECO:0000256" key="3">
    <source>
        <dbReference type="ARBA" id="ARBA00004496"/>
    </source>
</evidence>
<keyword evidence="7" id="KW-0963">Cytoplasm</keyword>
<dbReference type="InterPro" id="IPR002156">
    <property type="entry name" value="RNaseH_domain"/>
</dbReference>
<feature type="compositionally biased region" description="Basic and acidic residues" evidence="16">
    <location>
        <begin position="326"/>
        <end position="343"/>
    </location>
</feature>
<keyword evidence="12 15" id="KW-0460">Magnesium</keyword>
<name>A0A8C2PP13_CAPHI</name>
<feature type="domain" description="RNase H type-1" evidence="17">
    <location>
        <begin position="193"/>
        <end position="339"/>
    </location>
</feature>
<evidence type="ECO:0000256" key="12">
    <source>
        <dbReference type="ARBA" id="ARBA00022842"/>
    </source>
</evidence>
<comment type="subunit">
    <text evidence="5">Monomer.</text>
</comment>
<dbReference type="FunFam" id="3.30.420.10:FF:000049">
    <property type="entry name" value="Ribonuclease H1"/>
    <property type="match status" value="1"/>
</dbReference>
<comment type="catalytic activity">
    <reaction evidence="1 15">
        <text>Endonucleolytic cleavage to 5'-phosphomonoester.</text>
        <dbReference type="EC" id="3.1.26.4"/>
    </reaction>
</comment>
<dbReference type="InterPro" id="IPR009027">
    <property type="entry name" value="Ribosomal_bL9/RNase_H1_N"/>
</dbReference>
<evidence type="ECO:0000256" key="6">
    <source>
        <dbReference type="ARBA" id="ARBA00012180"/>
    </source>
</evidence>
<comment type="function">
    <text evidence="13">Endonuclease that specifically degrades the RNA of RNA-DNA hybrids. Plays a role in RNA polymerase II (RNAp II) transcription termination by degrading R-loop RNA-DNA hybrid formation at G-rich pause sites located downstream of the poly(A) site and behind the elongating RNAp II.</text>
</comment>
<comment type="similarity">
    <text evidence="4 15">Belongs to the RNase H family.</text>
</comment>
<keyword evidence="8 15" id="KW-0540">Nuclease</keyword>
<accession>A0A8C2PP13</accession>
<dbReference type="InterPro" id="IPR011320">
    <property type="entry name" value="RNase_H1_N"/>
</dbReference>
<dbReference type="PANTHER" id="PTHR10642">
    <property type="entry name" value="RIBONUCLEASE H1"/>
    <property type="match status" value="1"/>
</dbReference>
<evidence type="ECO:0000256" key="11">
    <source>
        <dbReference type="ARBA" id="ARBA00022801"/>
    </source>
</evidence>
<evidence type="ECO:0000256" key="8">
    <source>
        <dbReference type="ARBA" id="ARBA00022722"/>
    </source>
</evidence>
<protein>
    <recommendedName>
        <fullName evidence="14 15">Ribonuclease H1</fullName>
        <shortName evidence="15">RNase H1</shortName>
        <ecNumber evidence="6 15">3.1.26.4</ecNumber>
    </recommendedName>
</protein>
<dbReference type="EC" id="3.1.26.4" evidence="6 15"/>
<evidence type="ECO:0000256" key="2">
    <source>
        <dbReference type="ARBA" id="ARBA00001946"/>
    </source>
</evidence>
<dbReference type="PROSITE" id="PS50879">
    <property type="entry name" value="RNASE_H_1"/>
    <property type="match status" value="1"/>
</dbReference>
<feature type="region of interest" description="Disordered" evidence="16">
    <location>
        <begin position="74"/>
        <end position="93"/>
    </location>
</feature>
<evidence type="ECO:0000256" key="1">
    <source>
        <dbReference type="ARBA" id="ARBA00000077"/>
    </source>
</evidence>
<dbReference type="Gene3D" id="3.40.970.10">
    <property type="entry name" value="Ribonuclease H1, N-terminal domain"/>
    <property type="match status" value="1"/>
</dbReference>
<keyword evidence="11 15" id="KW-0378">Hydrolase</keyword>
<dbReference type="GO" id="GO:0003676">
    <property type="term" value="F:nucleic acid binding"/>
    <property type="evidence" value="ECO:0007669"/>
    <property type="project" value="UniProtKB-UniRule"/>
</dbReference>
<evidence type="ECO:0000256" key="15">
    <source>
        <dbReference type="PIRNR" id="PIRNR036852"/>
    </source>
</evidence>
<evidence type="ECO:0000256" key="4">
    <source>
        <dbReference type="ARBA" id="ARBA00005300"/>
    </source>
</evidence>
<comment type="subcellular location">
    <subcellularLocation>
        <location evidence="3">Cytoplasm</location>
    </subcellularLocation>
</comment>
<evidence type="ECO:0000256" key="16">
    <source>
        <dbReference type="SAM" id="MobiDB-lite"/>
    </source>
</evidence>
<dbReference type="InterPro" id="IPR012337">
    <property type="entry name" value="RNaseH-like_sf"/>
</dbReference>
<proteinExistence type="inferred from homology"/>
<dbReference type="InterPro" id="IPR017067">
    <property type="entry name" value="RNase_H1_euk"/>
</dbReference>